<organism evidence="1 2">
    <name type="scientific">Rangifer tarandus platyrhynchus</name>
    <name type="common">Svalbard reindeer</name>
    <dbReference type="NCBI Taxonomy" id="3082113"/>
    <lineage>
        <taxon>Eukaryota</taxon>
        <taxon>Metazoa</taxon>
        <taxon>Chordata</taxon>
        <taxon>Craniata</taxon>
        <taxon>Vertebrata</taxon>
        <taxon>Euteleostomi</taxon>
        <taxon>Mammalia</taxon>
        <taxon>Eutheria</taxon>
        <taxon>Laurasiatheria</taxon>
        <taxon>Artiodactyla</taxon>
        <taxon>Ruminantia</taxon>
        <taxon>Pecora</taxon>
        <taxon>Cervidae</taxon>
        <taxon>Odocoileinae</taxon>
        <taxon>Rangifer</taxon>
    </lineage>
</organism>
<protein>
    <submittedName>
        <fullName evidence="1">Uncharacterized protein</fullName>
    </submittedName>
</protein>
<gene>
    <name evidence="1" type="ORF">MRATA1EN1_LOCUS1000</name>
</gene>
<sequence>MHTCKRNYSELSLGFLGLSSFASSFLHLKINIHIYCLGFPGSSIGKESTCNARMKVLFTKQCSILCDPVNCNPTGSSVHGILQARILEWVAIPFSRGIFPTQGLNLGLLHCRQIL</sequence>
<keyword evidence="2" id="KW-1185">Reference proteome</keyword>
<proteinExistence type="predicted"/>
<evidence type="ECO:0000313" key="2">
    <source>
        <dbReference type="Proteomes" id="UP001176941"/>
    </source>
</evidence>
<reference evidence="1" key="1">
    <citation type="submission" date="2023-04" db="EMBL/GenBank/DDBJ databases">
        <authorList>
            <consortium name="ELIXIR-Norway"/>
        </authorList>
    </citation>
    <scope>NUCLEOTIDE SEQUENCE [LARGE SCALE GENOMIC DNA]</scope>
</reference>
<dbReference type="Proteomes" id="UP001176941">
    <property type="component" value="Chromosome 1"/>
</dbReference>
<dbReference type="EMBL" id="OX459937">
    <property type="protein sequence ID" value="CAI9152038.1"/>
    <property type="molecule type" value="Genomic_DNA"/>
</dbReference>
<name>A0ABN8XSP2_RANTA</name>
<evidence type="ECO:0000313" key="1">
    <source>
        <dbReference type="EMBL" id="CAI9152038.1"/>
    </source>
</evidence>
<accession>A0ABN8XSP2</accession>